<evidence type="ECO:0000313" key="2">
    <source>
        <dbReference type="EMBL" id="PJJ58552.1"/>
    </source>
</evidence>
<reference evidence="2 3" key="1">
    <citation type="submission" date="2017-11" db="EMBL/GenBank/DDBJ databases">
        <title>Genomic Encyclopedia of Archaeal and Bacterial Type Strains, Phase II (KMG-II): From Individual Species to Whole Genera.</title>
        <authorList>
            <person name="Goeker M."/>
        </authorList>
    </citation>
    <scope>NUCLEOTIDE SEQUENCE [LARGE SCALE GENOMIC DNA]</scope>
    <source>
        <strain evidence="2 3">DSM 27763</strain>
    </source>
</reference>
<keyword evidence="3" id="KW-1185">Reference proteome</keyword>
<name>A0A0B2BNL3_9ACTN</name>
<accession>A0A0B2BNL3</accession>
<dbReference type="EMBL" id="PGEZ01000001">
    <property type="protein sequence ID" value="PJJ58552.1"/>
    <property type="molecule type" value="Genomic_DNA"/>
</dbReference>
<dbReference type="Proteomes" id="UP000230842">
    <property type="component" value="Unassembled WGS sequence"/>
</dbReference>
<evidence type="ECO:0000256" key="1">
    <source>
        <dbReference type="SAM" id="MobiDB-lite"/>
    </source>
</evidence>
<evidence type="ECO:0000313" key="3">
    <source>
        <dbReference type="Proteomes" id="UP000230842"/>
    </source>
</evidence>
<gene>
    <name evidence="2" type="ORF">CLV56_2803</name>
</gene>
<dbReference type="Gene3D" id="3.40.50.300">
    <property type="entry name" value="P-loop containing nucleotide triphosphate hydrolases"/>
    <property type="match status" value="1"/>
</dbReference>
<feature type="region of interest" description="Disordered" evidence="1">
    <location>
        <begin position="112"/>
        <end position="170"/>
    </location>
</feature>
<sequence length="432" mass="43342">MSVPVLLAAGGEPWEADLVAAAVAADGLVVVRRCVDVADAVATAAGGGVRVALVSASLPGLDTDVVRRIAEQEVLVAAVEGPGPGSARERAGALGIGHVLSLTELDQVAELARRRSAERASTGPATAGGSGRAPHARPVEPGGTPGDEVTGHVGAGHVEAGREGAGGGGGSADGRVIAVWGPHGAPGRSTVALGLAGELAAAGRDTILADADLRGGSQAQALAMLDEVSGLLAAARQASAGRLDEAGLLACLRGVGPRLSVLTGPSHPRRSGGIRPAALEIVLETGRRLGDVVVDLGPGLEAVDDARGRSLSLNREALLAADVVVVVGTPDPVGLARLSRALLDLAELVVDPPVVVVNQVRGSLGWSEAEITSTLRRLAGVEPRSFVALDRTATDRCLVHGRTPAEAVPASALRQSLTRLARDITAGVLRLA</sequence>
<proteinExistence type="predicted"/>
<dbReference type="RefSeq" id="WP_039347056.1">
    <property type="nucleotide sequence ID" value="NZ_PGEZ01000001.1"/>
</dbReference>
<dbReference type="OrthoDB" id="3217709at2"/>
<protein>
    <recommendedName>
        <fullName evidence="4">MinD-like ATPase involved in chromosome partitioning or flagellar assembly</fullName>
    </recommendedName>
</protein>
<evidence type="ECO:0008006" key="4">
    <source>
        <dbReference type="Google" id="ProtNLM"/>
    </source>
</evidence>
<dbReference type="SUPFAM" id="SSF52540">
    <property type="entry name" value="P-loop containing nucleoside triphosphate hydrolases"/>
    <property type="match status" value="1"/>
</dbReference>
<dbReference type="InterPro" id="IPR027417">
    <property type="entry name" value="P-loop_NTPase"/>
</dbReference>
<organism evidence="2 3">
    <name type="scientific">Mumia flava</name>
    <dbReference type="NCBI Taxonomy" id="1348852"/>
    <lineage>
        <taxon>Bacteria</taxon>
        <taxon>Bacillati</taxon>
        <taxon>Actinomycetota</taxon>
        <taxon>Actinomycetes</taxon>
        <taxon>Propionibacteriales</taxon>
        <taxon>Nocardioidaceae</taxon>
        <taxon>Mumia</taxon>
    </lineage>
</organism>
<comment type="caution">
    <text evidence="2">The sequence shown here is derived from an EMBL/GenBank/DDBJ whole genome shotgun (WGS) entry which is preliminary data.</text>
</comment>
<dbReference type="AlphaFoldDB" id="A0A0B2BNL3"/>